<dbReference type="RefSeq" id="WP_227231456.1">
    <property type="nucleotide sequence ID" value="NZ_JAJCVJ010000004.1"/>
</dbReference>
<keyword evidence="3" id="KW-1185">Reference proteome</keyword>
<evidence type="ECO:0000313" key="2">
    <source>
        <dbReference type="EMBL" id="MFC5367144.1"/>
    </source>
</evidence>
<dbReference type="Pfam" id="PF00797">
    <property type="entry name" value="Acetyltransf_2"/>
    <property type="match status" value="1"/>
</dbReference>
<sequence>MTPSTPPDDSRVGDASAYLSRIAVSPAEVGDADLDTLARLQRAHVTSVPFETFSINGDPVSGRAGGGVSLSPTRLYEKVVEQERGGFCFELNGAFGWLLDALGFEVTRLAARMVGAIELPANHHPLLVTLDRPYLVDVGMGQPMLRAPLPLTPTESPPTDEAGVQWRVVGSDRPDAEYLLQYRTDESWQDRYVFDTTPRSLSYFAATCEYLQSAPESGFVGTPSVTMATPDGSVKLTPETFSETRGGETEERAVTAEAYHDLLAETFGIVFPADETVDL</sequence>
<evidence type="ECO:0000256" key="1">
    <source>
        <dbReference type="ARBA" id="ARBA00006547"/>
    </source>
</evidence>
<accession>A0ABD5RAY1</accession>
<dbReference type="AlphaFoldDB" id="A0ABD5RAY1"/>
<dbReference type="InterPro" id="IPR038765">
    <property type="entry name" value="Papain-like_cys_pep_sf"/>
</dbReference>
<protein>
    <submittedName>
        <fullName evidence="2">Arylamine N-acetyltransferase</fullName>
    </submittedName>
</protein>
<proteinExistence type="inferred from homology"/>
<comment type="similarity">
    <text evidence="1">Belongs to the arylamine N-acetyltransferase family.</text>
</comment>
<dbReference type="Proteomes" id="UP001596201">
    <property type="component" value="Unassembled WGS sequence"/>
</dbReference>
<gene>
    <name evidence="2" type="ORF">ACFPJ5_09335</name>
</gene>
<organism evidence="2 3">
    <name type="scientific">Salinirubrum litoreum</name>
    <dbReference type="NCBI Taxonomy" id="1126234"/>
    <lineage>
        <taxon>Archaea</taxon>
        <taxon>Methanobacteriati</taxon>
        <taxon>Methanobacteriota</taxon>
        <taxon>Stenosarchaea group</taxon>
        <taxon>Halobacteria</taxon>
        <taxon>Halobacteriales</taxon>
        <taxon>Haloferacaceae</taxon>
        <taxon>Salinirubrum</taxon>
    </lineage>
</organism>
<dbReference type="SUPFAM" id="SSF54001">
    <property type="entry name" value="Cysteine proteinases"/>
    <property type="match status" value="1"/>
</dbReference>
<dbReference type="PANTHER" id="PTHR11786">
    <property type="entry name" value="N-HYDROXYARYLAMINE O-ACETYLTRANSFERASE"/>
    <property type="match status" value="1"/>
</dbReference>
<reference evidence="2 3" key="1">
    <citation type="journal article" date="2019" name="Int. J. Syst. Evol. Microbiol.">
        <title>The Global Catalogue of Microorganisms (GCM) 10K type strain sequencing project: providing services to taxonomists for standard genome sequencing and annotation.</title>
        <authorList>
            <consortium name="The Broad Institute Genomics Platform"/>
            <consortium name="The Broad Institute Genome Sequencing Center for Infectious Disease"/>
            <person name="Wu L."/>
            <person name="Ma J."/>
        </authorList>
    </citation>
    <scope>NUCLEOTIDE SEQUENCE [LARGE SCALE GENOMIC DNA]</scope>
    <source>
        <strain evidence="2 3">CGMCC 1.12237</strain>
    </source>
</reference>
<dbReference type="InterPro" id="IPR053710">
    <property type="entry name" value="Arylamine_NAT_domain_sf"/>
</dbReference>
<name>A0ABD5RAY1_9EURY</name>
<comment type="caution">
    <text evidence="2">The sequence shown here is derived from an EMBL/GenBank/DDBJ whole genome shotgun (WGS) entry which is preliminary data.</text>
</comment>
<dbReference type="Gene3D" id="3.30.2140.20">
    <property type="match status" value="1"/>
</dbReference>
<dbReference type="InterPro" id="IPR001447">
    <property type="entry name" value="Arylamine_N-AcTrfase"/>
</dbReference>
<dbReference type="EMBL" id="JBHSKX010000001">
    <property type="protein sequence ID" value="MFC5367144.1"/>
    <property type="molecule type" value="Genomic_DNA"/>
</dbReference>
<dbReference type="PANTHER" id="PTHR11786:SF0">
    <property type="entry name" value="ARYLAMINE N-ACETYLTRANSFERASE 4-RELATED"/>
    <property type="match status" value="1"/>
</dbReference>
<evidence type="ECO:0000313" key="3">
    <source>
        <dbReference type="Proteomes" id="UP001596201"/>
    </source>
</evidence>